<gene>
    <name evidence="8" type="ORF">IAI61_09485</name>
</gene>
<evidence type="ECO:0000256" key="4">
    <source>
        <dbReference type="ARBA" id="ARBA00022801"/>
    </source>
</evidence>
<keyword evidence="6" id="KW-0482">Metalloprotease</keyword>
<evidence type="ECO:0000256" key="6">
    <source>
        <dbReference type="ARBA" id="ARBA00023049"/>
    </source>
</evidence>
<dbReference type="InterPro" id="IPR011049">
    <property type="entry name" value="Serralysin-like_metalloprot_C"/>
</dbReference>
<dbReference type="Pfam" id="PF00413">
    <property type="entry name" value="Peptidase_M10"/>
    <property type="match status" value="1"/>
</dbReference>
<evidence type="ECO:0000256" key="1">
    <source>
        <dbReference type="ARBA" id="ARBA00009490"/>
    </source>
</evidence>
<keyword evidence="2" id="KW-0645">Protease</keyword>
<dbReference type="InterPro" id="IPR025282">
    <property type="entry name" value="DUF4214"/>
</dbReference>
<protein>
    <submittedName>
        <fullName evidence="8">DUF4214 domain-containing protein</fullName>
    </submittedName>
</protein>
<evidence type="ECO:0000259" key="7">
    <source>
        <dbReference type="SMART" id="SM00235"/>
    </source>
</evidence>
<dbReference type="InterPro" id="IPR001818">
    <property type="entry name" value="Pept_M10_metallopeptidase"/>
</dbReference>
<dbReference type="InterPro" id="IPR024079">
    <property type="entry name" value="MetalloPept_cat_dom_sf"/>
</dbReference>
<evidence type="ECO:0000256" key="2">
    <source>
        <dbReference type="ARBA" id="ARBA00022670"/>
    </source>
</evidence>
<accession>A0ABS3KQF4</accession>
<evidence type="ECO:0000256" key="3">
    <source>
        <dbReference type="ARBA" id="ARBA00022723"/>
    </source>
</evidence>
<dbReference type="InterPro" id="IPR001343">
    <property type="entry name" value="Hemolysn_Ca-bd"/>
</dbReference>
<dbReference type="Proteomes" id="UP001518989">
    <property type="component" value="Unassembled WGS sequence"/>
</dbReference>
<keyword evidence="9" id="KW-1185">Reference proteome</keyword>
<reference evidence="8 9" key="1">
    <citation type="submission" date="2020-09" db="EMBL/GenBank/DDBJ databases">
        <title>Roseomonas.</title>
        <authorList>
            <person name="Zhu W."/>
        </authorList>
    </citation>
    <scope>NUCLEOTIDE SEQUENCE [LARGE SCALE GENOMIC DNA]</scope>
    <source>
        <strain evidence="8 9">573</strain>
    </source>
</reference>
<dbReference type="PRINTS" id="PR00313">
    <property type="entry name" value="CABNDNGRPT"/>
</dbReference>
<feature type="domain" description="Peptidase metallopeptidase" evidence="7">
    <location>
        <begin position="37"/>
        <end position="192"/>
    </location>
</feature>
<dbReference type="InterPro" id="IPR034033">
    <property type="entry name" value="Serralysin-like"/>
</dbReference>
<name>A0ABS3KQF4_9PROT</name>
<keyword evidence="5" id="KW-0862">Zinc</keyword>
<dbReference type="Gene3D" id="2.150.10.10">
    <property type="entry name" value="Serralysin-like metalloprotease, C-terminal"/>
    <property type="match status" value="1"/>
</dbReference>
<sequence length="569" mass="60156">MALSPIARTLIYSEYATWNSGSHQPSLVTFSFAGAAGGPNPTAAGIAWSSFSAGQQHAARQALDSWAAVSGIRFIEVPDTKAGAGIDIRFQLSQMADGTAGSAYYPKVGDISLSLSLYAQDNLEPGSYGYLVLLHEIGHALGLKHPFDSYPVLTDGLNNFDNTVMAYPRYGFATPASLRAADIEAIQYLYGTQSDEQNFSVQWNWDAARGGIRHDGNNSSQSITGTALRDIIFGYGGDDVLNGGAGDDMLFGGTGLNRISGGAGTDVLATGLFRAQTSLSGVSLGSEYNDGSITRTVSGTLYTPGEHQVFNGIEVLAFGDGRLVFDDADPVAQVVRMYQAALGRQPDAVGRESWTTQLLDGAPLVRLAEGFLGSAEFQARFGWQDDAGFVATAYRQALGREGEASGQAFWQGQLAAGMSRAGLLAGFSESAENHARTAPLLAKGLWDADDQIADLARLYKAVLGRAPDMDGLRFWNEQANHGVPDAAIANQFANSAEFTNRFPGGSDAEFVNAVYQNALGRGIDATGQAFWLDQLAHGMTRGEMVGGVSHSTEFLVLSAGLTEGGIVFA</sequence>
<dbReference type="Gene3D" id="3.40.390.10">
    <property type="entry name" value="Collagenase (Catalytic Domain)"/>
    <property type="match status" value="1"/>
</dbReference>
<evidence type="ECO:0000256" key="5">
    <source>
        <dbReference type="ARBA" id="ARBA00022833"/>
    </source>
</evidence>
<dbReference type="SUPFAM" id="SSF55486">
    <property type="entry name" value="Metalloproteases ('zincins'), catalytic domain"/>
    <property type="match status" value="1"/>
</dbReference>
<dbReference type="Gene3D" id="1.10.3130.20">
    <property type="entry name" value="Phycobilisome linker domain"/>
    <property type="match status" value="1"/>
</dbReference>
<dbReference type="Pfam" id="PF13946">
    <property type="entry name" value="DUF4214"/>
    <property type="match status" value="2"/>
</dbReference>
<keyword evidence="4" id="KW-0378">Hydrolase</keyword>
<dbReference type="SUPFAM" id="SSF51120">
    <property type="entry name" value="beta-Roll"/>
    <property type="match status" value="1"/>
</dbReference>
<dbReference type="InterPro" id="IPR006026">
    <property type="entry name" value="Peptidase_Metallo"/>
</dbReference>
<dbReference type="PANTHER" id="PTHR10201:SF323">
    <property type="entry name" value="MATRIX METALLOPROTEINASE-21"/>
    <property type="match status" value="1"/>
</dbReference>
<dbReference type="Pfam" id="PF00353">
    <property type="entry name" value="HemolysinCabind"/>
    <property type="match status" value="1"/>
</dbReference>
<evidence type="ECO:0000313" key="8">
    <source>
        <dbReference type="EMBL" id="MBO1079262.1"/>
    </source>
</evidence>
<dbReference type="EMBL" id="JACTNG010000004">
    <property type="protein sequence ID" value="MBO1079262.1"/>
    <property type="molecule type" value="Genomic_DNA"/>
</dbReference>
<dbReference type="PANTHER" id="PTHR10201">
    <property type="entry name" value="MATRIX METALLOPROTEINASE"/>
    <property type="match status" value="1"/>
</dbReference>
<organism evidence="8 9">
    <name type="scientific">Roseomonas haemaphysalidis</name>
    <dbReference type="NCBI Taxonomy" id="2768162"/>
    <lineage>
        <taxon>Bacteria</taxon>
        <taxon>Pseudomonadati</taxon>
        <taxon>Pseudomonadota</taxon>
        <taxon>Alphaproteobacteria</taxon>
        <taxon>Acetobacterales</taxon>
        <taxon>Roseomonadaceae</taxon>
        <taxon>Roseomonas</taxon>
    </lineage>
</organism>
<dbReference type="RefSeq" id="WP_207416799.1">
    <property type="nucleotide sequence ID" value="NZ_CP061177.1"/>
</dbReference>
<comment type="similarity">
    <text evidence="1">Belongs to the peptidase M10B family.</text>
</comment>
<dbReference type="CDD" id="cd04277">
    <property type="entry name" value="ZnMc_serralysin_like"/>
    <property type="match status" value="1"/>
</dbReference>
<proteinExistence type="inferred from homology"/>
<dbReference type="InterPro" id="IPR038255">
    <property type="entry name" value="PBS_linker_sf"/>
</dbReference>
<comment type="caution">
    <text evidence="8">The sequence shown here is derived from an EMBL/GenBank/DDBJ whole genome shotgun (WGS) entry which is preliminary data.</text>
</comment>
<dbReference type="SMART" id="SM00235">
    <property type="entry name" value="ZnMc"/>
    <property type="match status" value="1"/>
</dbReference>
<evidence type="ECO:0000313" key="9">
    <source>
        <dbReference type="Proteomes" id="UP001518989"/>
    </source>
</evidence>
<keyword evidence="3" id="KW-0479">Metal-binding</keyword>